<dbReference type="Proteomes" id="UP001208041">
    <property type="component" value="Unassembled WGS sequence"/>
</dbReference>
<protein>
    <recommendedName>
        <fullName evidence="4">DUF2157 domain-containing protein</fullName>
    </recommendedName>
</protein>
<feature type="transmembrane region" description="Helical" evidence="1">
    <location>
        <begin position="105"/>
        <end position="126"/>
    </location>
</feature>
<feature type="transmembrane region" description="Helical" evidence="1">
    <location>
        <begin position="132"/>
        <end position="149"/>
    </location>
</feature>
<feature type="transmembrane region" description="Helical" evidence="1">
    <location>
        <begin position="231"/>
        <end position="252"/>
    </location>
</feature>
<dbReference type="AlphaFoldDB" id="A0AAE3LTR7"/>
<keyword evidence="3" id="KW-1185">Reference proteome</keyword>
<feature type="transmembrane region" description="Helical" evidence="1">
    <location>
        <begin position="156"/>
        <end position="178"/>
    </location>
</feature>
<keyword evidence="1" id="KW-0812">Transmembrane</keyword>
<feature type="transmembrane region" description="Helical" evidence="1">
    <location>
        <begin position="81"/>
        <end position="98"/>
    </location>
</feature>
<sequence length="355" mass="38278">MSSFTLDDIRAAVNAGAMTEAQATKLITIAQSRQSVRDFLPEEDEPFEFFKGFSEIFVTVGLGLLFAGVLAITVVLGSGAIVPFAGMALCWVFAMYFTARRRMSLPSIALAAGFGIFLAFGVALTIGPETEAAGIAVGLIGMAAMALYYRVFKLPFSMFVLGVFGLIFVFSVINHFTHTVPSIFFLTSDLFDLGNGTYLAYGSLVFGIAAFLAGLYFDLRDPHRISRFSASGFWLHILAAPALVNTIAMSLFNVGGTVGYSLTALALLLVTIVALVIDRRSFLTAGIGYVGVLILYALQNSTNEETSFVATLLILGVFITALGTWWVQIRASLMRALPDFPLKDRLPPYTSANPE</sequence>
<evidence type="ECO:0000256" key="1">
    <source>
        <dbReference type="SAM" id="Phobius"/>
    </source>
</evidence>
<evidence type="ECO:0000313" key="2">
    <source>
        <dbReference type="EMBL" id="MCV6825626.1"/>
    </source>
</evidence>
<feature type="transmembrane region" description="Helical" evidence="1">
    <location>
        <begin position="307"/>
        <end position="327"/>
    </location>
</feature>
<feature type="transmembrane region" description="Helical" evidence="1">
    <location>
        <begin position="198"/>
        <end position="219"/>
    </location>
</feature>
<evidence type="ECO:0008006" key="4">
    <source>
        <dbReference type="Google" id="ProtNLM"/>
    </source>
</evidence>
<comment type="caution">
    <text evidence="2">The sequence shown here is derived from an EMBL/GenBank/DDBJ whole genome shotgun (WGS) entry which is preliminary data.</text>
</comment>
<feature type="transmembrane region" description="Helical" evidence="1">
    <location>
        <begin position="56"/>
        <end position="75"/>
    </location>
</feature>
<keyword evidence="1" id="KW-0472">Membrane</keyword>
<reference evidence="2" key="1">
    <citation type="submission" date="2022-10" db="EMBL/GenBank/DDBJ databases">
        <authorList>
            <person name="Yue Y."/>
        </authorList>
    </citation>
    <scope>NUCLEOTIDE SEQUENCE</scope>
    <source>
        <strain evidence="2">Z654</strain>
    </source>
</reference>
<evidence type="ECO:0000313" key="3">
    <source>
        <dbReference type="Proteomes" id="UP001208041"/>
    </source>
</evidence>
<name>A0AAE3LTR7_9RHOB</name>
<organism evidence="2 3">
    <name type="scientific">Halocynthiibacter halioticoli</name>
    <dbReference type="NCBI Taxonomy" id="2986804"/>
    <lineage>
        <taxon>Bacteria</taxon>
        <taxon>Pseudomonadati</taxon>
        <taxon>Pseudomonadota</taxon>
        <taxon>Alphaproteobacteria</taxon>
        <taxon>Rhodobacterales</taxon>
        <taxon>Paracoccaceae</taxon>
        <taxon>Halocynthiibacter</taxon>
    </lineage>
</organism>
<dbReference type="EMBL" id="JAOYFC010000003">
    <property type="protein sequence ID" value="MCV6825626.1"/>
    <property type="molecule type" value="Genomic_DNA"/>
</dbReference>
<gene>
    <name evidence="2" type="ORF">OH136_13775</name>
</gene>
<keyword evidence="1" id="KW-1133">Transmembrane helix</keyword>
<accession>A0AAE3LTR7</accession>
<proteinExistence type="predicted"/>
<feature type="transmembrane region" description="Helical" evidence="1">
    <location>
        <begin position="282"/>
        <end position="301"/>
    </location>
</feature>
<feature type="transmembrane region" description="Helical" evidence="1">
    <location>
        <begin position="258"/>
        <end position="277"/>
    </location>
</feature>
<dbReference type="RefSeq" id="WP_263954556.1">
    <property type="nucleotide sequence ID" value="NZ_JAOYFC010000003.1"/>
</dbReference>